<dbReference type="PANTHER" id="PTHR46331">
    <property type="entry name" value="VALACYCLOVIR HYDROLASE"/>
    <property type="match status" value="1"/>
</dbReference>
<accession>A0A504JQD7</accession>
<sequence>MFSIFYIKTSVLLIKIDQNLLDFSKNPELLSTDNHTIIFLHDSLGCNALWRDFPKKLGMKTKCDVLSYDRQGYGGSAPFLIKHRDHDYLKNEAELLGKIINKFNLQNVILFGHSDGGSIALLTAALFPEKIAGIITEGAHIFVEQETINGIKDAVLAYKHTNLKSKLEKYHKEKTDDVFNMWTKTWLSESYQSWNIEQYLHHIQCPSLIIQGVNDEYGTQKQVENIVNKTSGHSIPLLIPEIGHTPHKENPTIVIKETTKFLKNNVLISQ</sequence>
<comment type="caution">
    <text evidence="2">The sequence shown here is derived from an EMBL/GenBank/DDBJ whole genome shotgun (WGS) entry which is preliminary data.</text>
</comment>
<dbReference type="AlphaFoldDB" id="A0A504JQD7"/>
<dbReference type="OrthoDB" id="135231at2"/>
<dbReference type="SUPFAM" id="SSF53474">
    <property type="entry name" value="alpha/beta-Hydrolases"/>
    <property type="match status" value="1"/>
</dbReference>
<reference evidence="2 3" key="1">
    <citation type="submission" date="2019-06" db="EMBL/GenBank/DDBJ databases">
        <authorList>
            <person name="Meng X."/>
        </authorList>
    </citation>
    <scope>NUCLEOTIDE SEQUENCE [LARGE SCALE GENOMIC DNA]</scope>
    <source>
        <strain evidence="2 3">M625</strain>
    </source>
</reference>
<dbReference type="InterPro" id="IPR022742">
    <property type="entry name" value="Hydrolase_4"/>
</dbReference>
<dbReference type="Gene3D" id="3.40.50.1820">
    <property type="entry name" value="alpha/beta hydrolase"/>
    <property type="match status" value="1"/>
</dbReference>
<name>A0A504JQD7_9FLAO</name>
<dbReference type="Proteomes" id="UP000315540">
    <property type="component" value="Unassembled WGS sequence"/>
</dbReference>
<dbReference type="EMBL" id="VFWZ01000001">
    <property type="protein sequence ID" value="TPN89059.1"/>
    <property type="molecule type" value="Genomic_DNA"/>
</dbReference>
<dbReference type="InterPro" id="IPR029058">
    <property type="entry name" value="AB_hydrolase_fold"/>
</dbReference>
<keyword evidence="2" id="KW-0378">Hydrolase</keyword>
<gene>
    <name evidence="2" type="ORF">FHK87_02235</name>
</gene>
<evidence type="ECO:0000259" key="1">
    <source>
        <dbReference type="Pfam" id="PF12146"/>
    </source>
</evidence>
<dbReference type="Pfam" id="PF12146">
    <property type="entry name" value="Hydrolase_4"/>
    <property type="match status" value="1"/>
</dbReference>
<organism evidence="2 3">
    <name type="scientific">Aquimarina algicola</name>
    <dbReference type="NCBI Taxonomy" id="2589995"/>
    <lineage>
        <taxon>Bacteria</taxon>
        <taxon>Pseudomonadati</taxon>
        <taxon>Bacteroidota</taxon>
        <taxon>Flavobacteriia</taxon>
        <taxon>Flavobacteriales</taxon>
        <taxon>Flavobacteriaceae</taxon>
        <taxon>Aquimarina</taxon>
    </lineage>
</organism>
<feature type="domain" description="Serine aminopeptidase S33" evidence="1">
    <location>
        <begin position="63"/>
        <end position="249"/>
    </location>
</feature>
<protein>
    <submittedName>
        <fullName evidence="2">Alpha/beta hydrolase</fullName>
    </submittedName>
</protein>
<dbReference type="GO" id="GO:0017171">
    <property type="term" value="F:serine hydrolase activity"/>
    <property type="evidence" value="ECO:0007669"/>
    <property type="project" value="TreeGrafter"/>
</dbReference>
<keyword evidence="3" id="KW-1185">Reference proteome</keyword>
<proteinExistence type="predicted"/>
<evidence type="ECO:0000313" key="2">
    <source>
        <dbReference type="EMBL" id="TPN89059.1"/>
    </source>
</evidence>
<evidence type="ECO:0000313" key="3">
    <source>
        <dbReference type="Proteomes" id="UP000315540"/>
    </source>
</evidence>
<dbReference type="PANTHER" id="PTHR46331:SF2">
    <property type="entry name" value="VALACYCLOVIR HYDROLASE"/>
    <property type="match status" value="1"/>
</dbReference>